<sequence length="263" mass="29116">MKLISLLYIFQAVIIVFDAFVLSQQQQQKCECASSPSPTPFITSSQNSVLSSVQCSTNSPLTPTLRQIFVDKHNNYRSTLANGKSQLPDGSFASPASNMYKMKYSCDLEIIAQQWADQCVWAHSPAEHRNGGENLYAIISGSEGAGQYFEQSVRDSNDAWWNELKDLGGITSTNVTLTMAAFNTGIGHWSQMAWASTQTIGCGFRECRRSDGTIMFYVVCNYRPSGNYLNQNIYQTGQPCSRNSSCTSFSNSFCEISTGLCYT</sequence>
<organism evidence="1 2">
    <name type="scientific">Panagrolaimus sp. ES5</name>
    <dbReference type="NCBI Taxonomy" id="591445"/>
    <lineage>
        <taxon>Eukaryota</taxon>
        <taxon>Metazoa</taxon>
        <taxon>Ecdysozoa</taxon>
        <taxon>Nematoda</taxon>
        <taxon>Chromadorea</taxon>
        <taxon>Rhabditida</taxon>
        <taxon>Tylenchina</taxon>
        <taxon>Panagrolaimomorpha</taxon>
        <taxon>Panagrolaimoidea</taxon>
        <taxon>Panagrolaimidae</taxon>
        <taxon>Panagrolaimus</taxon>
    </lineage>
</organism>
<evidence type="ECO:0000313" key="1">
    <source>
        <dbReference type="Proteomes" id="UP000887579"/>
    </source>
</evidence>
<dbReference type="Proteomes" id="UP000887579">
    <property type="component" value="Unplaced"/>
</dbReference>
<proteinExistence type="predicted"/>
<protein>
    <submittedName>
        <fullName evidence="2">SCP domain-containing protein</fullName>
    </submittedName>
</protein>
<name>A0AC34GC30_9BILA</name>
<evidence type="ECO:0000313" key="2">
    <source>
        <dbReference type="WBParaSite" id="ES5_v2.g27130.t1"/>
    </source>
</evidence>
<dbReference type="WBParaSite" id="ES5_v2.g27130.t1">
    <property type="protein sequence ID" value="ES5_v2.g27130.t1"/>
    <property type="gene ID" value="ES5_v2.g27130"/>
</dbReference>
<accession>A0AC34GC30</accession>
<reference evidence="2" key="1">
    <citation type="submission" date="2022-11" db="UniProtKB">
        <authorList>
            <consortium name="WormBaseParasite"/>
        </authorList>
    </citation>
    <scope>IDENTIFICATION</scope>
</reference>